<dbReference type="Pfam" id="PF00528">
    <property type="entry name" value="BPD_transp_1"/>
    <property type="match status" value="1"/>
</dbReference>
<evidence type="ECO:0000313" key="9">
    <source>
        <dbReference type="EMBL" id="GIM75464.1"/>
    </source>
</evidence>
<feature type="transmembrane region" description="Helical" evidence="7">
    <location>
        <begin position="185"/>
        <end position="206"/>
    </location>
</feature>
<evidence type="ECO:0000256" key="6">
    <source>
        <dbReference type="ARBA" id="ARBA00023136"/>
    </source>
</evidence>
<proteinExistence type="inferred from homology"/>
<evidence type="ECO:0000313" key="10">
    <source>
        <dbReference type="Proteomes" id="UP000680865"/>
    </source>
</evidence>
<keyword evidence="3" id="KW-1003">Cell membrane</keyword>
<evidence type="ECO:0000256" key="7">
    <source>
        <dbReference type="RuleBase" id="RU363032"/>
    </source>
</evidence>
<dbReference type="RefSeq" id="WP_239159395.1">
    <property type="nucleotide sequence ID" value="NZ_BAAATW010000013.1"/>
</dbReference>
<keyword evidence="4 7" id="KW-0812">Transmembrane</keyword>
<dbReference type="PANTHER" id="PTHR30465">
    <property type="entry name" value="INNER MEMBRANE ABC TRANSPORTER"/>
    <property type="match status" value="1"/>
</dbReference>
<dbReference type="Gene3D" id="1.10.3720.10">
    <property type="entry name" value="MetI-like"/>
    <property type="match status" value="1"/>
</dbReference>
<evidence type="ECO:0000256" key="5">
    <source>
        <dbReference type="ARBA" id="ARBA00022989"/>
    </source>
</evidence>
<comment type="similarity">
    <text evidence="7">Belongs to the binding-protein-dependent transport system permease family.</text>
</comment>
<dbReference type="InterPro" id="IPR035906">
    <property type="entry name" value="MetI-like_sf"/>
</dbReference>
<feature type="transmembrane region" description="Helical" evidence="7">
    <location>
        <begin position="245"/>
        <end position="272"/>
    </location>
</feature>
<dbReference type="GO" id="GO:0005886">
    <property type="term" value="C:plasma membrane"/>
    <property type="evidence" value="ECO:0007669"/>
    <property type="project" value="UniProtKB-SubCell"/>
</dbReference>
<evidence type="ECO:0000256" key="4">
    <source>
        <dbReference type="ARBA" id="ARBA00022692"/>
    </source>
</evidence>
<protein>
    <submittedName>
        <fullName evidence="9">Peptide ABC transporter permease</fullName>
    </submittedName>
</protein>
<evidence type="ECO:0000259" key="8">
    <source>
        <dbReference type="PROSITE" id="PS50928"/>
    </source>
</evidence>
<comment type="caution">
    <text evidence="9">The sequence shown here is derived from an EMBL/GenBank/DDBJ whole genome shotgun (WGS) entry which is preliminary data.</text>
</comment>
<dbReference type="PROSITE" id="PS50928">
    <property type="entry name" value="ABC_TM1"/>
    <property type="match status" value="1"/>
</dbReference>
<dbReference type="InterPro" id="IPR000515">
    <property type="entry name" value="MetI-like"/>
</dbReference>
<dbReference type="Proteomes" id="UP000680865">
    <property type="component" value="Unassembled WGS sequence"/>
</dbReference>
<gene>
    <name evidence="9" type="primary">oppB</name>
    <name evidence="9" type="ORF">Aco04nite_45480</name>
</gene>
<sequence>MLLYILKRVVSAISVVVVTLVASFALFFLAPTDPAGTICGTRCNADRLAEIRSSLGLDEPPIEQIGGYMKGILVGRDYTTSGVVQHCDAPCLGYSYTLGQPVTKLLAQALPVTVSIVLGGAVVYLFFGVLFGTLSAQRRGGTLDRALIGSSIVINSIPYFVVAVLVALYVTVLPHSEYHPLLSNPLLWASGLVAAWLTLGLTNAAAYTRYSRASMIESLGQDFVRTARSKGISERRVVYRHGLRAALTPVVTIFGIDLAGQLTGAIFTEQIFGLPGIGVLTLRAFNQYDLPVLMGCVLLGSVVLVVMNLVVDIVYTVLDPRVRLG</sequence>
<dbReference type="InterPro" id="IPR045621">
    <property type="entry name" value="BPD_transp_1_N"/>
</dbReference>
<organism evidence="9 10">
    <name type="scientific">Winogradskya consettensis</name>
    <dbReference type="NCBI Taxonomy" id="113560"/>
    <lineage>
        <taxon>Bacteria</taxon>
        <taxon>Bacillati</taxon>
        <taxon>Actinomycetota</taxon>
        <taxon>Actinomycetes</taxon>
        <taxon>Micromonosporales</taxon>
        <taxon>Micromonosporaceae</taxon>
        <taxon>Winogradskya</taxon>
    </lineage>
</organism>
<feature type="transmembrane region" description="Helical" evidence="7">
    <location>
        <begin position="292"/>
        <end position="318"/>
    </location>
</feature>
<dbReference type="EMBL" id="BOQP01000024">
    <property type="protein sequence ID" value="GIM75464.1"/>
    <property type="molecule type" value="Genomic_DNA"/>
</dbReference>
<feature type="transmembrane region" description="Helical" evidence="7">
    <location>
        <begin position="9"/>
        <end position="30"/>
    </location>
</feature>
<dbReference type="CDD" id="cd06261">
    <property type="entry name" value="TM_PBP2"/>
    <property type="match status" value="1"/>
</dbReference>
<reference evidence="9" key="1">
    <citation type="submission" date="2021-03" db="EMBL/GenBank/DDBJ databases">
        <title>Whole genome shotgun sequence of Actinoplanes consettensis NBRC 14913.</title>
        <authorList>
            <person name="Komaki H."/>
            <person name="Tamura T."/>
        </authorList>
    </citation>
    <scope>NUCLEOTIDE SEQUENCE</scope>
    <source>
        <strain evidence="9">NBRC 14913</strain>
    </source>
</reference>
<evidence type="ECO:0000256" key="3">
    <source>
        <dbReference type="ARBA" id="ARBA00022475"/>
    </source>
</evidence>
<feature type="transmembrane region" description="Helical" evidence="7">
    <location>
        <begin position="109"/>
        <end position="134"/>
    </location>
</feature>
<dbReference type="Pfam" id="PF19300">
    <property type="entry name" value="BPD_transp_1_N"/>
    <property type="match status" value="1"/>
</dbReference>
<accession>A0A919SPD7</accession>
<dbReference type="GO" id="GO:0055085">
    <property type="term" value="P:transmembrane transport"/>
    <property type="evidence" value="ECO:0007669"/>
    <property type="project" value="InterPro"/>
</dbReference>
<feature type="transmembrane region" description="Helical" evidence="7">
    <location>
        <begin position="146"/>
        <end position="173"/>
    </location>
</feature>
<keyword evidence="10" id="KW-1185">Reference proteome</keyword>
<keyword evidence="6 7" id="KW-0472">Membrane</keyword>
<keyword evidence="5 7" id="KW-1133">Transmembrane helix</keyword>
<feature type="domain" description="ABC transmembrane type-1" evidence="8">
    <location>
        <begin position="110"/>
        <end position="315"/>
    </location>
</feature>
<dbReference type="PANTHER" id="PTHR30465:SF0">
    <property type="entry name" value="OLIGOPEPTIDE TRANSPORT SYSTEM PERMEASE PROTEIN APPB"/>
    <property type="match status" value="1"/>
</dbReference>
<comment type="subcellular location">
    <subcellularLocation>
        <location evidence="1 7">Cell membrane</location>
        <topology evidence="1 7">Multi-pass membrane protein</topology>
    </subcellularLocation>
</comment>
<keyword evidence="2 7" id="KW-0813">Transport</keyword>
<dbReference type="SUPFAM" id="SSF161098">
    <property type="entry name" value="MetI-like"/>
    <property type="match status" value="1"/>
</dbReference>
<name>A0A919SPD7_9ACTN</name>
<dbReference type="AlphaFoldDB" id="A0A919SPD7"/>
<evidence type="ECO:0000256" key="2">
    <source>
        <dbReference type="ARBA" id="ARBA00022448"/>
    </source>
</evidence>
<evidence type="ECO:0000256" key="1">
    <source>
        <dbReference type="ARBA" id="ARBA00004651"/>
    </source>
</evidence>